<dbReference type="GO" id="GO:2000391">
    <property type="term" value="P:positive regulation of neutrophil extravasation"/>
    <property type="evidence" value="ECO:0007669"/>
    <property type="project" value="TreeGrafter"/>
</dbReference>
<dbReference type="PANTHER" id="PTHR15076">
    <property type="entry name" value="CD99/MIC2 PROTEIN RELATED"/>
    <property type="match status" value="1"/>
</dbReference>
<evidence type="ECO:0008006" key="11">
    <source>
        <dbReference type="Google" id="ProtNLM"/>
    </source>
</evidence>
<accession>A0A2H6N1U4</accession>
<dbReference type="EMBL" id="IACI01039710">
    <property type="protein sequence ID" value="LAA22542.1"/>
    <property type="molecule type" value="Transcribed_RNA"/>
</dbReference>
<comment type="similarity">
    <text evidence="2">Belongs to the CD99 family.</text>
</comment>
<keyword evidence="4 9" id="KW-0732">Signal</keyword>
<feature type="region of interest" description="Disordered" evidence="7">
    <location>
        <begin position="25"/>
        <end position="153"/>
    </location>
</feature>
<name>A0A2H6N1U4_9SAUR</name>
<reference evidence="10" key="1">
    <citation type="submission" date="2017-07" db="EMBL/GenBank/DDBJ databases">
        <authorList>
            <person name="Mikheyev A."/>
            <person name="Grau M."/>
        </authorList>
    </citation>
    <scope>NUCLEOTIDE SEQUENCE</scope>
    <source>
        <tissue evidence="10">Venom_gland</tissue>
    </source>
</reference>
<reference evidence="10" key="2">
    <citation type="submission" date="2017-12" db="EMBL/GenBank/DDBJ databases">
        <title>Coralsnake Venomics: Analyses of Venom Gland Transcriptomes and Proteomes of Six Brazilian Taxa.</title>
        <authorList>
            <person name="Aird S.D."/>
            <person name="Jorge da Silva N."/>
            <person name="Qiu L."/>
            <person name="Villar-Briones A."/>
            <person name="Aparecida-Saddi V."/>
            <person name="Campos-Telles M.P."/>
            <person name="Grau M."/>
            <person name="Mikheyev A.S."/>
        </authorList>
    </citation>
    <scope>NUCLEOTIDE SEQUENCE</scope>
    <source>
        <tissue evidence="10">Venom_gland</tissue>
    </source>
</reference>
<keyword evidence="3 8" id="KW-0812">Transmembrane</keyword>
<keyword evidence="6 8" id="KW-0472">Membrane</keyword>
<evidence type="ECO:0000256" key="4">
    <source>
        <dbReference type="ARBA" id="ARBA00022729"/>
    </source>
</evidence>
<evidence type="ECO:0000256" key="1">
    <source>
        <dbReference type="ARBA" id="ARBA00004479"/>
    </source>
</evidence>
<evidence type="ECO:0000256" key="2">
    <source>
        <dbReference type="ARBA" id="ARBA00008763"/>
    </source>
</evidence>
<protein>
    <recommendedName>
        <fullName evidence="11">CD99 antigen</fullName>
    </recommendedName>
</protein>
<comment type="subcellular location">
    <subcellularLocation>
        <location evidence="1">Membrane</location>
        <topology evidence="1">Single-pass type I membrane protein</topology>
    </subcellularLocation>
</comment>
<feature type="transmembrane region" description="Helical" evidence="8">
    <location>
        <begin position="155"/>
        <end position="176"/>
    </location>
</feature>
<keyword evidence="5 8" id="KW-1133">Transmembrane helix</keyword>
<dbReference type="PANTHER" id="PTHR15076:SF15">
    <property type="entry name" value="CD99 ANTIGEN"/>
    <property type="match status" value="1"/>
</dbReference>
<dbReference type="GO" id="GO:0005886">
    <property type="term" value="C:plasma membrane"/>
    <property type="evidence" value="ECO:0007669"/>
    <property type="project" value="TreeGrafter"/>
</dbReference>
<dbReference type="Pfam" id="PF12301">
    <property type="entry name" value="CD99L2"/>
    <property type="match status" value="1"/>
</dbReference>
<dbReference type="AlphaFoldDB" id="A0A2H6N1U4"/>
<evidence type="ECO:0000256" key="7">
    <source>
        <dbReference type="SAM" id="MobiDB-lite"/>
    </source>
</evidence>
<proteinExistence type="inferred from homology"/>
<dbReference type="InterPro" id="IPR022078">
    <property type="entry name" value="CD99L2"/>
</dbReference>
<evidence type="ECO:0000256" key="6">
    <source>
        <dbReference type="ARBA" id="ARBA00023136"/>
    </source>
</evidence>
<organism evidence="10">
    <name type="scientific">Micrurus carvalhoi</name>
    <dbReference type="NCBI Taxonomy" id="3147026"/>
    <lineage>
        <taxon>Eukaryota</taxon>
        <taxon>Metazoa</taxon>
        <taxon>Chordata</taxon>
        <taxon>Craniata</taxon>
        <taxon>Vertebrata</taxon>
        <taxon>Euteleostomi</taxon>
        <taxon>Lepidosauria</taxon>
        <taxon>Squamata</taxon>
        <taxon>Bifurcata</taxon>
        <taxon>Unidentata</taxon>
        <taxon>Episquamata</taxon>
        <taxon>Toxicofera</taxon>
        <taxon>Serpentes</taxon>
        <taxon>Colubroidea</taxon>
        <taxon>Elapidae</taxon>
        <taxon>Elapinae</taxon>
        <taxon>Micrurus</taxon>
    </lineage>
</organism>
<feature type="chain" id="PRO_5014190060" description="CD99 antigen" evidence="9">
    <location>
        <begin position="22"/>
        <end position="209"/>
    </location>
</feature>
<feature type="compositionally biased region" description="Polar residues" evidence="7">
    <location>
        <begin position="139"/>
        <end position="151"/>
    </location>
</feature>
<dbReference type="GO" id="GO:0072683">
    <property type="term" value="P:T cell extravasation"/>
    <property type="evidence" value="ECO:0007669"/>
    <property type="project" value="TreeGrafter"/>
</dbReference>
<sequence length="209" mass="21458">MGRLALSLSLALLLLAALCRGDDFNLEDAVGGDDSKKTAAPPPQPKPGSHGHSGGDDFNLEDAVGGDDSKKTAAPPPQPKPGSHGHSGGDDFNLEDAVGGDDSKKTAAPPPQPKPGSHGHSGGFEDSDLLDGDLPPENPQSGHPSNPSSDSPGKLVVIISSIVVAIAGAVSSFIAYQKKKLCFKASDQENIPVESQQGAHVQRILLQKQ</sequence>
<evidence type="ECO:0000256" key="9">
    <source>
        <dbReference type="SAM" id="SignalP"/>
    </source>
</evidence>
<evidence type="ECO:0000313" key="10">
    <source>
        <dbReference type="EMBL" id="LAA22542.1"/>
    </source>
</evidence>
<evidence type="ECO:0000256" key="8">
    <source>
        <dbReference type="SAM" id="Phobius"/>
    </source>
</evidence>
<feature type="signal peptide" evidence="9">
    <location>
        <begin position="1"/>
        <end position="21"/>
    </location>
</feature>
<evidence type="ECO:0000256" key="5">
    <source>
        <dbReference type="ARBA" id="ARBA00022989"/>
    </source>
</evidence>
<evidence type="ECO:0000256" key="3">
    <source>
        <dbReference type="ARBA" id="ARBA00022692"/>
    </source>
</evidence>
<dbReference type="GO" id="GO:0034109">
    <property type="term" value="P:homotypic cell-cell adhesion"/>
    <property type="evidence" value="ECO:0007669"/>
    <property type="project" value="TreeGrafter"/>
</dbReference>